<name>A0A6J7I5A0_9ZZZZ</name>
<keyword evidence="1" id="KW-0812">Transmembrane</keyword>
<keyword evidence="1" id="KW-1133">Transmembrane helix</keyword>
<gene>
    <name evidence="2" type="ORF">UFOPK3610_01684</name>
</gene>
<sequence length="91" mass="9670">MDPQVETLWQIANILGIVVVVAVAALLTILVILVHRIRVRVAAIKATLIATQANTADTALITATAGGVELVLAEGLEHHLFLGRVLDKVRS</sequence>
<protein>
    <submittedName>
        <fullName evidence="2">Unannotated protein</fullName>
    </submittedName>
</protein>
<accession>A0A6J7I5A0</accession>
<evidence type="ECO:0000256" key="1">
    <source>
        <dbReference type="SAM" id="Phobius"/>
    </source>
</evidence>
<feature type="transmembrane region" description="Helical" evidence="1">
    <location>
        <begin position="12"/>
        <end position="34"/>
    </location>
</feature>
<organism evidence="2">
    <name type="scientific">freshwater metagenome</name>
    <dbReference type="NCBI Taxonomy" id="449393"/>
    <lineage>
        <taxon>unclassified sequences</taxon>
        <taxon>metagenomes</taxon>
        <taxon>ecological metagenomes</taxon>
    </lineage>
</organism>
<keyword evidence="1" id="KW-0472">Membrane</keyword>
<proteinExistence type="predicted"/>
<dbReference type="EMBL" id="CAFBMR010000098">
    <property type="protein sequence ID" value="CAB4926025.1"/>
    <property type="molecule type" value="Genomic_DNA"/>
</dbReference>
<dbReference type="AlphaFoldDB" id="A0A6J7I5A0"/>
<reference evidence="2" key="1">
    <citation type="submission" date="2020-05" db="EMBL/GenBank/DDBJ databases">
        <authorList>
            <person name="Chiriac C."/>
            <person name="Salcher M."/>
            <person name="Ghai R."/>
            <person name="Kavagutti S V."/>
        </authorList>
    </citation>
    <scope>NUCLEOTIDE SEQUENCE</scope>
</reference>
<evidence type="ECO:0000313" key="2">
    <source>
        <dbReference type="EMBL" id="CAB4926025.1"/>
    </source>
</evidence>